<dbReference type="InterPro" id="IPR013655">
    <property type="entry name" value="PAS_fold_3"/>
</dbReference>
<evidence type="ECO:0000256" key="3">
    <source>
        <dbReference type="PROSITE-ProRule" id="PRU00284"/>
    </source>
</evidence>
<dbReference type="PROSITE" id="PS50111">
    <property type="entry name" value="CHEMOTAXIS_TRANSDUC_2"/>
    <property type="match status" value="1"/>
</dbReference>
<dbReference type="PROSITE" id="PS50112">
    <property type="entry name" value="PAS"/>
    <property type="match status" value="1"/>
</dbReference>
<comment type="similarity">
    <text evidence="2">Belongs to the methyl-accepting chemotaxis (MCP) protein family.</text>
</comment>
<dbReference type="SUPFAM" id="SSF58104">
    <property type="entry name" value="Methyl-accepting chemotaxis protein (MCP) signaling domain"/>
    <property type="match status" value="1"/>
</dbReference>
<proteinExistence type="inferred from homology"/>
<evidence type="ECO:0000256" key="1">
    <source>
        <dbReference type="ARBA" id="ARBA00023224"/>
    </source>
</evidence>
<dbReference type="CDD" id="cd11386">
    <property type="entry name" value="MCP_signal"/>
    <property type="match status" value="1"/>
</dbReference>
<dbReference type="InterPro" id="IPR004089">
    <property type="entry name" value="MCPsignal_dom"/>
</dbReference>
<dbReference type="InterPro" id="IPR003660">
    <property type="entry name" value="HAMP_dom"/>
</dbReference>
<dbReference type="PROSITE" id="PS50885">
    <property type="entry name" value="HAMP"/>
    <property type="match status" value="1"/>
</dbReference>
<name>A0A6C1B4X5_9RHOO</name>
<dbReference type="SMART" id="SM00304">
    <property type="entry name" value="HAMP"/>
    <property type="match status" value="1"/>
</dbReference>
<sequence>MKNNQPVTNVEHFLQPGQPIVTRTDLKGCITYVNPAFIEISGFSSQELLGANHNIVRHPDMPVEAFADLWRTVKSGHTWRGLVKNRAKDGGFYWVDAFVTPETRDGRTVGYMSVRNAPARNDVAAAETLYANVRDRRAPLPATWTPPPLARGLVAVRVPITAAALLAVAGAMLSGPWAMAAGAGAALCSLAALATFETRLARPLHLVSAHIEALDEGRLDRRISRQDGGAIASVFGQLEAMRVHLRAMFADVLTATGSVHMQSAALENETQALRQSSETQGEEVMQAAAAMEQMSVSVNEISSNTEVGAQAARDTAQAVDDARQAILEGVNSSAQAAQVVATARDQIAAVHTSVQKIGEISQIIEDIAEQTNLLALNAAIEAARAGEQGRGFAVVADEVRKLAERTTASTADISRSLAQITEQSKAAVTTMDKAARDVAASSDQVGSSAGSLDLISAASQRASGVATDIRTMLEQQTTASHEVATAMEAISSNVERNNASLSQIDRAAADLNRTAADLRALIQHLENALK</sequence>
<keyword evidence="1 3" id="KW-0807">Transducer</keyword>
<feature type="domain" description="PAS" evidence="5">
    <location>
        <begin position="6"/>
        <end position="60"/>
    </location>
</feature>
<dbReference type="GO" id="GO:0007165">
    <property type="term" value="P:signal transduction"/>
    <property type="evidence" value="ECO:0007669"/>
    <property type="project" value="UniProtKB-KW"/>
</dbReference>
<dbReference type="InterPro" id="IPR000014">
    <property type="entry name" value="PAS"/>
</dbReference>
<gene>
    <name evidence="7" type="ORF">G3580_14580</name>
</gene>
<evidence type="ECO:0000259" key="6">
    <source>
        <dbReference type="PROSITE" id="PS50885"/>
    </source>
</evidence>
<dbReference type="PANTHER" id="PTHR32089:SF112">
    <property type="entry name" value="LYSOZYME-LIKE PROTEIN-RELATED"/>
    <property type="match status" value="1"/>
</dbReference>
<feature type="domain" description="Methyl-accepting transducer" evidence="4">
    <location>
        <begin position="255"/>
        <end position="491"/>
    </location>
</feature>
<accession>A0A6C1B4X5</accession>
<organism evidence="7 8">
    <name type="scientific">Nitrogeniibacter mangrovi</name>
    <dbReference type="NCBI Taxonomy" id="2016596"/>
    <lineage>
        <taxon>Bacteria</taxon>
        <taxon>Pseudomonadati</taxon>
        <taxon>Pseudomonadota</taxon>
        <taxon>Betaproteobacteria</taxon>
        <taxon>Rhodocyclales</taxon>
        <taxon>Zoogloeaceae</taxon>
        <taxon>Nitrogeniibacter</taxon>
    </lineage>
</organism>
<dbReference type="KEGG" id="azq:G3580_14580"/>
<dbReference type="PANTHER" id="PTHR32089">
    <property type="entry name" value="METHYL-ACCEPTING CHEMOTAXIS PROTEIN MCPB"/>
    <property type="match status" value="1"/>
</dbReference>
<dbReference type="InterPro" id="IPR035965">
    <property type="entry name" value="PAS-like_dom_sf"/>
</dbReference>
<feature type="domain" description="HAMP" evidence="6">
    <location>
        <begin position="198"/>
        <end position="250"/>
    </location>
</feature>
<dbReference type="Gene3D" id="1.10.287.950">
    <property type="entry name" value="Methyl-accepting chemotaxis protein"/>
    <property type="match status" value="1"/>
</dbReference>
<dbReference type="GO" id="GO:0016020">
    <property type="term" value="C:membrane"/>
    <property type="evidence" value="ECO:0007669"/>
    <property type="project" value="InterPro"/>
</dbReference>
<evidence type="ECO:0000313" key="7">
    <source>
        <dbReference type="EMBL" id="QID18741.1"/>
    </source>
</evidence>
<reference evidence="7 8" key="1">
    <citation type="submission" date="2020-02" db="EMBL/GenBank/DDBJ databases">
        <title>Nitrogenibacter mangrovi gen. nov., sp. nov. isolated from mangrove sediment, a denitrifying betaproteobacterium.</title>
        <authorList>
            <person name="Liao H."/>
            <person name="Tian Y."/>
        </authorList>
    </citation>
    <scope>NUCLEOTIDE SEQUENCE [LARGE SCALE GENOMIC DNA]</scope>
    <source>
        <strain evidence="7 8">M9-3-2</strain>
    </source>
</reference>
<dbReference type="SMART" id="SM00091">
    <property type="entry name" value="PAS"/>
    <property type="match status" value="1"/>
</dbReference>
<dbReference type="Gene3D" id="3.30.450.20">
    <property type="entry name" value="PAS domain"/>
    <property type="match status" value="1"/>
</dbReference>
<keyword evidence="8" id="KW-1185">Reference proteome</keyword>
<dbReference type="EMBL" id="CP048836">
    <property type="protein sequence ID" value="QID18741.1"/>
    <property type="molecule type" value="Genomic_DNA"/>
</dbReference>
<evidence type="ECO:0000313" key="8">
    <source>
        <dbReference type="Proteomes" id="UP000501991"/>
    </source>
</evidence>
<dbReference type="RefSeq" id="WP_173766689.1">
    <property type="nucleotide sequence ID" value="NZ_CP048836.1"/>
</dbReference>
<dbReference type="NCBIfam" id="TIGR00229">
    <property type="entry name" value="sensory_box"/>
    <property type="match status" value="1"/>
</dbReference>
<dbReference type="SMART" id="SM00283">
    <property type="entry name" value="MA"/>
    <property type="match status" value="1"/>
</dbReference>
<protein>
    <submittedName>
        <fullName evidence="7">Methyl-accepting chemotaxis protein</fullName>
    </submittedName>
</protein>
<evidence type="ECO:0000256" key="2">
    <source>
        <dbReference type="ARBA" id="ARBA00029447"/>
    </source>
</evidence>
<dbReference type="Pfam" id="PF08447">
    <property type="entry name" value="PAS_3"/>
    <property type="match status" value="1"/>
</dbReference>
<dbReference type="SUPFAM" id="SSF55785">
    <property type="entry name" value="PYP-like sensor domain (PAS domain)"/>
    <property type="match status" value="1"/>
</dbReference>
<evidence type="ECO:0000259" key="4">
    <source>
        <dbReference type="PROSITE" id="PS50111"/>
    </source>
</evidence>
<dbReference type="Pfam" id="PF00015">
    <property type="entry name" value="MCPsignal"/>
    <property type="match status" value="1"/>
</dbReference>
<dbReference type="AlphaFoldDB" id="A0A6C1B4X5"/>
<dbReference type="Proteomes" id="UP000501991">
    <property type="component" value="Chromosome"/>
</dbReference>
<evidence type="ECO:0000259" key="5">
    <source>
        <dbReference type="PROSITE" id="PS50112"/>
    </source>
</evidence>
<dbReference type="CDD" id="cd00130">
    <property type="entry name" value="PAS"/>
    <property type="match status" value="1"/>
</dbReference>